<gene>
    <name evidence="2" type="ORF">L6773_19945</name>
</gene>
<evidence type="ECO:0000313" key="2">
    <source>
        <dbReference type="EMBL" id="MCG2590852.1"/>
    </source>
</evidence>
<name>A0ABS9KJ22_9BACT</name>
<keyword evidence="1" id="KW-0732">Signal</keyword>
<organism evidence="2 3">
    <name type="scientific">Rhodohalobacter sulfatireducens</name>
    <dbReference type="NCBI Taxonomy" id="2911366"/>
    <lineage>
        <taxon>Bacteria</taxon>
        <taxon>Pseudomonadati</taxon>
        <taxon>Balneolota</taxon>
        <taxon>Balneolia</taxon>
        <taxon>Balneolales</taxon>
        <taxon>Balneolaceae</taxon>
        <taxon>Rhodohalobacter</taxon>
    </lineage>
</organism>
<sequence>MNKLLASIVSFILVLLFTTQVYAQLDLETGINQGYEWNIFKNPEKLVESSDTLARKQLWQNSIYNEFYIESDYYREWAENRLKLSADVGTDLYYQQSQAHRFNYRLLSSFRSNFLDGVYIELAPELRRERQDGVDRTDLVFSTRLSYHQLEAPLHLDFYLGNKTWLKFEGKYRYKAYDQFDNQQTKYNAYTAEAEFKKSWDQGERFNHEFEIESMALYRDQRITEFETQDSPLDYRDREFTKIELGVIYTLENKSDAFEIEFPVQGTVFYDHPTSNLDYKEIEFGTDIEFRLRQSTISMSLEHTLRDFKNFEVDGGKTLYYSYWNGDIEIEIPVISGVYLKSIAAFTTRNSTRERLTSAFYRAYTTSYLQTGVIFYL</sequence>
<protein>
    <recommendedName>
        <fullName evidence="4">DUF481 domain-containing protein</fullName>
    </recommendedName>
</protein>
<dbReference type="RefSeq" id="WP_237856351.1">
    <property type="nucleotide sequence ID" value="NZ_JAKLWS010000046.1"/>
</dbReference>
<comment type="caution">
    <text evidence="2">The sequence shown here is derived from an EMBL/GenBank/DDBJ whole genome shotgun (WGS) entry which is preliminary data.</text>
</comment>
<reference evidence="2" key="2">
    <citation type="submission" date="2024-05" db="EMBL/GenBank/DDBJ databases">
        <title>Rhodohalobacter halophilus gen. nov., sp. nov., a moderately halophilic member of the family Balneolaceae.</title>
        <authorList>
            <person name="Xia J."/>
        </authorList>
    </citation>
    <scope>NUCLEOTIDE SEQUENCE</scope>
    <source>
        <strain evidence="2">WB101</strain>
    </source>
</reference>
<feature type="signal peptide" evidence="1">
    <location>
        <begin position="1"/>
        <end position="23"/>
    </location>
</feature>
<proteinExistence type="predicted"/>
<evidence type="ECO:0008006" key="4">
    <source>
        <dbReference type="Google" id="ProtNLM"/>
    </source>
</evidence>
<accession>A0ABS9KJ22</accession>
<evidence type="ECO:0000313" key="3">
    <source>
        <dbReference type="Proteomes" id="UP001165366"/>
    </source>
</evidence>
<evidence type="ECO:0000256" key="1">
    <source>
        <dbReference type="SAM" id="SignalP"/>
    </source>
</evidence>
<dbReference type="Proteomes" id="UP001165366">
    <property type="component" value="Unassembled WGS sequence"/>
</dbReference>
<feature type="chain" id="PRO_5045640899" description="DUF481 domain-containing protein" evidence="1">
    <location>
        <begin position="24"/>
        <end position="377"/>
    </location>
</feature>
<reference evidence="2" key="1">
    <citation type="submission" date="2022-01" db="EMBL/GenBank/DDBJ databases">
        <authorList>
            <person name="Wang Y."/>
        </authorList>
    </citation>
    <scope>NUCLEOTIDE SEQUENCE</scope>
    <source>
        <strain evidence="2">WB101</strain>
    </source>
</reference>
<keyword evidence="3" id="KW-1185">Reference proteome</keyword>
<dbReference type="EMBL" id="JAKLWS010000046">
    <property type="protein sequence ID" value="MCG2590852.1"/>
    <property type="molecule type" value="Genomic_DNA"/>
</dbReference>